<dbReference type="Gene3D" id="1.20.120.450">
    <property type="entry name" value="dinb family like domain"/>
    <property type="match status" value="1"/>
</dbReference>
<dbReference type="GeneID" id="78463524"/>
<dbReference type="InterPro" id="IPR034660">
    <property type="entry name" value="DinB/YfiT-like"/>
</dbReference>
<evidence type="ECO:0000313" key="5">
    <source>
        <dbReference type="Proteomes" id="UP000308196"/>
    </source>
</evidence>
<evidence type="ECO:0000256" key="3">
    <source>
        <dbReference type="PIRSR" id="PIRSR607837-1"/>
    </source>
</evidence>
<proteinExistence type="inferred from homology"/>
<dbReference type="SUPFAM" id="SSF109854">
    <property type="entry name" value="DinB/YfiT-like putative metalloenzymes"/>
    <property type="match status" value="1"/>
</dbReference>
<feature type="binding site" evidence="3">
    <location>
        <position position="131"/>
    </location>
    <ligand>
        <name>a divalent metal cation</name>
        <dbReference type="ChEBI" id="CHEBI:60240"/>
    </ligand>
</feature>
<reference evidence="4 5" key="1">
    <citation type="submission" date="2019-05" db="EMBL/GenBank/DDBJ databases">
        <authorList>
            <consortium name="Pathogen Informatics"/>
        </authorList>
    </citation>
    <scope>NUCLEOTIDE SEQUENCE [LARGE SCALE GENOMIC DNA]</scope>
    <source>
        <strain evidence="4 5">NCTC11429</strain>
    </source>
</reference>
<dbReference type="STRING" id="1123265.GCA_000686625_02005"/>
<keyword evidence="2 3" id="KW-0479">Metal-binding</keyword>
<comment type="similarity">
    <text evidence="1">Belongs to the DinB family.</text>
</comment>
<dbReference type="InterPro" id="IPR007837">
    <property type="entry name" value="DinB"/>
</dbReference>
<evidence type="ECO:0000256" key="2">
    <source>
        <dbReference type="ARBA" id="ARBA00022723"/>
    </source>
</evidence>
<dbReference type="GO" id="GO:0046872">
    <property type="term" value="F:metal ion binding"/>
    <property type="evidence" value="ECO:0007669"/>
    <property type="project" value="UniProtKB-KW"/>
</dbReference>
<feature type="binding site" evidence="3">
    <location>
        <position position="135"/>
    </location>
    <ligand>
        <name>a divalent metal cation</name>
        <dbReference type="ChEBI" id="CHEBI:60240"/>
    </ligand>
</feature>
<dbReference type="AlphaFoldDB" id="A0A4U9V934"/>
<dbReference type="EMBL" id="LR590484">
    <property type="protein sequence ID" value="VTR43226.1"/>
    <property type="molecule type" value="Genomic_DNA"/>
</dbReference>
<accession>A0A4U9V934</accession>
<dbReference type="Pfam" id="PF05163">
    <property type="entry name" value="DinB"/>
    <property type="match status" value="1"/>
</dbReference>
<sequence length="167" mass="19584">MSLKTFITNAVDYNVWVTEQLVNWLQNYPDDLLQKECPSSFSSIAKTLKHISDTQLYWSSMIRGTETPSFEYIPTAVHLQQEMENLVNEAKLLAAYVKENTESMNDPYLIESQWFSSNFPKYEYLQHLIIHTTYHRGQIVTIGHHVGVIKAPMMDYNFWNVMRQQAK</sequence>
<evidence type="ECO:0000256" key="1">
    <source>
        <dbReference type="ARBA" id="ARBA00008635"/>
    </source>
</evidence>
<dbReference type="Proteomes" id="UP000308196">
    <property type="component" value="Chromosome"/>
</dbReference>
<feature type="binding site" evidence="3">
    <location>
        <position position="50"/>
    </location>
    <ligand>
        <name>a divalent metal cation</name>
        <dbReference type="ChEBI" id="CHEBI:60240"/>
    </ligand>
</feature>
<evidence type="ECO:0000313" key="4">
    <source>
        <dbReference type="EMBL" id="VTR43226.1"/>
    </source>
</evidence>
<gene>
    <name evidence="4" type="ORF">NCTC11429_02823</name>
</gene>
<organism evidence="4 5">
    <name type="scientific">Sphingobacterium thalpophilum</name>
    <dbReference type="NCBI Taxonomy" id="259"/>
    <lineage>
        <taxon>Bacteria</taxon>
        <taxon>Pseudomonadati</taxon>
        <taxon>Bacteroidota</taxon>
        <taxon>Sphingobacteriia</taxon>
        <taxon>Sphingobacteriales</taxon>
        <taxon>Sphingobacteriaceae</taxon>
        <taxon>Sphingobacterium</taxon>
    </lineage>
</organism>
<name>A0A4U9V934_9SPHI</name>
<dbReference type="RefSeq" id="WP_028072199.1">
    <property type="nucleotide sequence ID" value="NZ_LR590484.1"/>
</dbReference>
<dbReference type="PANTHER" id="PTHR37302">
    <property type="entry name" value="SLR1116 PROTEIN"/>
    <property type="match status" value="1"/>
</dbReference>
<dbReference type="PANTHER" id="PTHR37302:SF3">
    <property type="entry name" value="DAMAGE-INDUCIBLE PROTEIN DINB"/>
    <property type="match status" value="1"/>
</dbReference>
<dbReference type="KEGG" id="stha:NCTC11429_02823"/>
<protein>
    <submittedName>
        <fullName evidence="4">DinB family</fullName>
    </submittedName>
</protein>